<accession>A0A0J7HZA5</accession>
<dbReference type="OrthoDB" id="9151249at2"/>
<evidence type="ECO:0000259" key="1">
    <source>
        <dbReference type="Pfam" id="PF05117"/>
    </source>
</evidence>
<organism evidence="2 3">
    <name type="scientific">Chryseobacterium angstadtii</name>
    <dbReference type="NCBI Taxonomy" id="558151"/>
    <lineage>
        <taxon>Bacteria</taxon>
        <taxon>Pseudomonadati</taxon>
        <taxon>Bacteroidota</taxon>
        <taxon>Flavobacteriia</taxon>
        <taxon>Flavobacteriales</taxon>
        <taxon>Weeksellaceae</taxon>
        <taxon>Chryseobacterium group</taxon>
        <taxon>Chryseobacterium</taxon>
    </lineage>
</organism>
<dbReference type="EMBL" id="LFND01000007">
    <property type="protein sequence ID" value="KMQ59382.1"/>
    <property type="molecule type" value="Genomic_DNA"/>
</dbReference>
<evidence type="ECO:0000313" key="2">
    <source>
        <dbReference type="EMBL" id="KMQ59382.1"/>
    </source>
</evidence>
<comment type="caution">
    <text evidence="2">The sequence shown here is derived from an EMBL/GenBank/DDBJ whole genome shotgun (WGS) entry which is preliminary data.</text>
</comment>
<feature type="domain" description="DUF695" evidence="1">
    <location>
        <begin position="240"/>
        <end position="359"/>
    </location>
</feature>
<name>A0A0J7HZA5_9FLAO</name>
<proteinExistence type="predicted"/>
<keyword evidence="3" id="KW-1185">Reference proteome</keyword>
<dbReference type="InterPro" id="IPR016097">
    <property type="entry name" value="DUF695"/>
</dbReference>
<reference evidence="2 3" key="1">
    <citation type="journal article" date="2013" name="Int. J. Syst. Evol. Microbiol.">
        <title>Chryseobacterium angstadtii sp. nov., isolated from a newt tank.</title>
        <authorList>
            <person name="Kirk K.E."/>
            <person name="Hoffman J.A."/>
            <person name="Smith K.A."/>
            <person name="Strahan B.L."/>
            <person name="Failor K.C."/>
            <person name="Krebs J.E."/>
            <person name="Gale A.N."/>
            <person name="Do T.D."/>
            <person name="Sontag T.C."/>
            <person name="Batties A.M."/>
            <person name="Mistiszyn K."/>
            <person name="Newman J.D."/>
        </authorList>
    </citation>
    <scope>NUCLEOTIDE SEQUENCE [LARGE SCALE GENOMIC DNA]</scope>
    <source>
        <strain evidence="2 3">KM</strain>
    </source>
</reference>
<dbReference type="RefSeq" id="WP_083997476.1">
    <property type="nucleotide sequence ID" value="NZ_LFND01000007.1"/>
</dbReference>
<dbReference type="Proteomes" id="UP000036261">
    <property type="component" value="Unassembled WGS sequence"/>
</dbReference>
<gene>
    <name evidence="2" type="ORF">ACM46_19930</name>
</gene>
<evidence type="ECO:0000313" key="3">
    <source>
        <dbReference type="Proteomes" id="UP000036261"/>
    </source>
</evidence>
<dbReference type="Pfam" id="PF05117">
    <property type="entry name" value="DUF695"/>
    <property type="match status" value="1"/>
</dbReference>
<dbReference type="PATRIC" id="fig|558151.6.peg.4193"/>
<dbReference type="STRING" id="558151.ACM46_19930"/>
<dbReference type="AlphaFoldDB" id="A0A0J7HZA5"/>
<protein>
    <recommendedName>
        <fullName evidence="1">DUF695 domain-containing protein</fullName>
    </recommendedName>
</protein>
<sequence>MGIFDKILGKKQPEKGHRTYKEFWDWFLTKEKAFFEVVRNREHIEDQFFDIMAPELSRVNSGYYFLSGMSGDDTAELIITVEGNIKKMVFAEELVAAAPKMERWKITALKPETDIENVGIRMNDLEFTKNNIHFYSNEIQGYPDEIDLAFVYEDLNEENRSTATTGICIFLDNFLGELNFATQIDTFSIIGKNEAVKELVPIEKLKEFLLWREREFTEKYKDMKLESEDRFSLLEATLENGMPLMATVNASLLQYNAKASYPWISVLKISYGGNRNDGFPEEKDYNTMNIIEDYAVEVLTPENGHLYVGRETADNCKSIYFASKDFREPSKVFDQIIKDNPQYKISLEIYKDKYWQSFEHYNVN</sequence>